<accession>A0A1H3GQ74</accession>
<gene>
    <name evidence="3" type="ORF">SAMN03080603_01573</name>
</gene>
<feature type="compositionally biased region" description="Basic and acidic residues" evidence="2">
    <location>
        <begin position="1"/>
        <end position="19"/>
    </location>
</feature>
<evidence type="ECO:0000256" key="1">
    <source>
        <dbReference type="ARBA" id="ARBA00005721"/>
    </source>
</evidence>
<dbReference type="AlphaFoldDB" id="A0A1H3GQ74"/>
<dbReference type="Proteomes" id="UP000199266">
    <property type="component" value="Unassembled WGS sequence"/>
</dbReference>
<dbReference type="Pfam" id="PF03780">
    <property type="entry name" value="Asp23"/>
    <property type="match status" value="1"/>
</dbReference>
<protein>
    <submittedName>
        <fullName evidence="3">Uncharacterized conserved protein YloU, alkaline shock protein (Asp23) family</fullName>
    </submittedName>
</protein>
<evidence type="ECO:0000313" key="4">
    <source>
        <dbReference type="Proteomes" id="UP000199266"/>
    </source>
</evidence>
<dbReference type="InterPro" id="IPR005531">
    <property type="entry name" value="Asp23"/>
</dbReference>
<dbReference type="EMBL" id="FNPD01000009">
    <property type="protein sequence ID" value="SDY04479.1"/>
    <property type="molecule type" value="Genomic_DNA"/>
</dbReference>
<dbReference type="PANTHER" id="PTHR34297">
    <property type="entry name" value="HYPOTHETICAL CYTOSOLIC PROTEIN-RELATED"/>
    <property type="match status" value="1"/>
</dbReference>
<organism evidence="3 4">
    <name type="scientific">Acetomicrobium thermoterrenum DSM 13490</name>
    <dbReference type="NCBI Taxonomy" id="1120987"/>
    <lineage>
        <taxon>Bacteria</taxon>
        <taxon>Thermotogati</taxon>
        <taxon>Synergistota</taxon>
        <taxon>Synergistia</taxon>
        <taxon>Synergistales</taxon>
        <taxon>Acetomicrobiaceae</taxon>
        <taxon>Acetomicrobium</taxon>
    </lineage>
</organism>
<feature type="region of interest" description="Disordered" evidence="2">
    <location>
        <begin position="1"/>
        <end position="23"/>
    </location>
</feature>
<comment type="similarity">
    <text evidence="1">Belongs to the asp23 family.</text>
</comment>
<proteinExistence type="inferred from homology"/>
<dbReference type="RefSeq" id="WP_091461854.1">
    <property type="nucleotide sequence ID" value="NZ_FNPD01000009.1"/>
</dbReference>
<evidence type="ECO:0000313" key="3">
    <source>
        <dbReference type="EMBL" id="SDY04479.1"/>
    </source>
</evidence>
<evidence type="ECO:0000256" key="2">
    <source>
        <dbReference type="SAM" id="MobiDB-lite"/>
    </source>
</evidence>
<keyword evidence="4" id="KW-1185">Reference proteome</keyword>
<reference evidence="4" key="1">
    <citation type="submission" date="2016-10" db="EMBL/GenBank/DDBJ databases">
        <authorList>
            <person name="Varghese N."/>
            <person name="Submissions S."/>
        </authorList>
    </citation>
    <scope>NUCLEOTIDE SEQUENCE [LARGE SCALE GENOMIC DNA]</scope>
    <source>
        <strain evidence="4">DSM 13490</strain>
    </source>
</reference>
<name>A0A1H3GQ74_9BACT</name>
<sequence>MDEEREKYLSELQEGTDKDSYDDEIQNVNEYEIEEETAQEEPVLEEAQPQGEVVIAEEVISQMAIEALKSVSGVLPASSGLVANLRLGRRPTSGVKITIEEGTPNEVVVDTYISVKYGLRIPDIAWDVQEAIKNQIENYTGYIVKAVNVHVQGIHFAENKQLDQYGDSIQ</sequence>